<organism evidence="5 6">
    <name type="scientific">Rhipicephalus microplus</name>
    <name type="common">Cattle tick</name>
    <name type="synonym">Boophilus microplus</name>
    <dbReference type="NCBI Taxonomy" id="6941"/>
    <lineage>
        <taxon>Eukaryota</taxon>
        <taxon>Metazoa</taxon>
        <taxon>Ecdysozoa</taxon>
        <taxon>Arthropoda</taxon>
        <taxon>Chelicerata</taxon>
        <taxon>Arachnida</taxon>
        <taxon>Acari</taxon>
        <taxon>Parasitiformes</taxon>
        <taxon>Ixodida</taxon>
        <taxon>Ixodoidea</taxon>
        <taxon>Ixodidae</taxon>
        <taxon>Rhipicephalinae</taxon>
        <taxon>Rhipicephalus</taxon>
        <taxon>Boophilus</taxon>
    </lineage>
</organism>
<reference evidence="5" key="1">
    <citation type="journal article" date="2020" name="Cell">
        <title>Large-Scale Comparative Analyses of Tick Genomes Elucidate Their Genetic Diversity and Vector Capacities.</title>
        <authorList>
            <consortium name="Tick Genome and Microbiome Consortium (TIGMIC)"/>
            <person name="Jia N."/>
            <person name="Wang J."/>
            <person name="Shi W."/>
            <person name="Du L."/>
            <person name="Sun Y."/>
            <person name="Zhan W."/>
            <person name="Jiang J.F."/>
            <person name="Wang Q."/>
            <person name="Zhang B."/>
            <person name="Ji P."/>
            <person name="Bell-Sakyi L."/>
            <person name="Cui X.M."/>
            <person name="Yuan T.T."/>
            <person name="Jiang B.G."/>
            <person name="Yang W.F."/>
            <person name="Lam T.T."/>
            <person name="Chang Q.C."/>
            <person name="Ding S.J."/>
            <person name="Wang X.J."/>
            <person name="Zhu J.G."/>
            <person name="Ruan X.D."/>
            <person name="Zhao L."/>
            <person name="Wei J.T."/>
            <person name="Ye R.Z."/>
            <person name="Que T.C."/>
            <person name="Du C.H."/>
            <person name="Zhou Y.H."/>
            <person name="Cheng J.X."/>
            <person name="Dai P.F."/>
            <person name="Guo W.B."/>
            <person name="Han X.H."/>
            <person name="Huang E.J."/>
            <person name="Li L.F."/>
            <person name="Wei W."/>
            <person name="Gao Y.C."/>
            <person name="Liu J.Z."/>
            <person name="Shao H.Z."/>
            <person name="Wang X."/>
            <person name="Wang C.C."/>
            <person name="Yang T.C."/>
            <person name="Huo Q.B."/>
            <person name="Li W."/>
            <person name="Chen H.Y."/>
            <person name="Chen S.E."/>
            <person name="Zhou L.G."/>
            <person name="Ni X.B."/>
            <person name="Tian J.H."/>
            <person name="Sheng Y."/>
            <person name="Liu T."/>
            <person name="Pan Y.S."/>
            <person name="Xia L.Y."/>
            <person name="Li J."/>
            <person name="Zhao F."/>
            <person name="Cao W.C."/>
        </authorList>
    </citation>
    <scope>NUCLEOTIDE SEQUENCE</scope>
    <source>
        <strain evidence="5">Rmic-2018</strain>
    </source>
</reference>
<comment type="caution">
    <text evidence="5">The sequence shown here is derived from an EMBL/GenBank/DDBJ whole genome shotgun (WGS) entry which is preliminary data.</text>
</comment>
<dbReference type="AlphaFoldDB" id="A0A9J6EIC0"/>
<feature type="compositionally biased region" description="Basic and acidic residues" evidence="3">
    <location>
        <begin position="786"/>
        <end position="798"/>
    </location>
</feature>
<evidence type="ECO:0000313" key="5">
    <source>
        <dbReference type="EMBL" id="KAH8033893.1"/>
    </source>
</evidence>
<feature type="region of interest" description="Disordered" evidence="3">
    <location>
        <begin position="1004"/>
        <end position="1031"/>
    </location>
</feature>
<evidence type="ECO:0000313" key="6">
    <source>
        <dbReference type="Proteomes" id="UP000821866"/>
    </source>
</evidence>
<dbReference type="Proteomes" id="UP000821866">
    <property type="component" value="Chromosome 2"/>
</dbReference>
<keyword evidence="2" id="KW-0677">Repeat</keyword>
<dbReference type="VEuPathDB" id="VectorBase:LOC119161242"/>
<accession>A0A9J6EIC0</accession>
<reference evidence="5" key="2">
    <citation type="submission" date="2021-09" db="EMBL/GenBank/DDBJ databases">
        <authorList>
            <person name="Jia N."/>
            <person name="Wang J."/>
            <person name="Shi W."/>
            <person name="Du L."/>
            <person name="Sun Y."/>
            <person name="Zhan W."/>
            <person name="Jiang J."/>
            <person name="Wang Q."/>
            <person name="Zhang B."/>
            <person name="Ji P."/>
            <person name="Sakyi L.B."/>
            <person name="Cui X."/>
            <person name="Yuan T."/>
            <person name="Jiang B."/>
            <person name="Yang W."/>
            <person name="Lam T.T.-Y."/>
            <person name="Chang Q."/>
            <person name="Ding S."/>
            <person name="Wang X."/>
            <person name="Zhu J."/>
            <person name="Ruan X."/>
            <person name="Zhao L."/>
            <person name="Wei J."/>
            <person name="Que T."/>
            <person name="Du C."/>
            <person name="Cheng J."/>
            <person name="Dai P."/>
            <person name="Han X."/>
            <person name="Huang E."/>
            <person name="Gao Y."/>
            <person name="Liu J."/>
            <person name="Shao H."/>
            <person name="Ye R."/>
            <person name="Li L."/>
            <person name="Wei W."/>
            <person name="Wang X."/>
            <person name="Wang C."/>
            <person name="Huo Q."/>
            <person name="Li W."/>
            <person name="Guo W."/>
            <person name="Chen H."/>
            <person name="Chen S."/>
            <person name="Zhou L."/>
            <person name="Zhou L."/>
            <person name="Ni X."/>
            <person name="Tian J."/>
            <person name="Zhou Y."/>
            <person name="Sheng Y."/>
            <person name="Liu T."/>
            <person name="Pan Y."/>
            <person name="Xia L."/>
            <person name="Li J."/>
            <person name="Zhao F."/>
            <person name="Cao W."/>
        </authorList>
    </citation>
    <scope>NUCLEOTIDE SEQUENCE</scope>
    <source>
        <strain evidence="5">Rmic-2018</strain>
        <tissue evidence="5">Larvae</tissue>
    </source>
</reference>
<evidence type="ECO:0000259" key="4">
    <source>
        <dbReference type="Pfam" id="PF25469"/>
    </source>
</evidence>
<sequence length="1031" mass="115815">MLWPSWSTLRHGTEMALEAGRQQTRVYLPKIQQSVTITGLRAGRELRNTDQCRLAGINVNDSLASTYADVSTQASDEDSSSYTEDLVADIIINVARKNVHFYSVPWHTSGLDPELSAHSGYLEKLTEALLTSIKAMVDEASQVETPDWDELPPTFRKVVQEVVRESQTHLCNSRQLLRCLGVSQSLDSDYGPLLQIQQLMLADEERVRHTPIIVCGREGGGKSYAAISAVVANSLCQVLMYCPEWLGSDVVRIVRGVGQSPCCAYPAEMLRNLCLHISMVFGFEISPKHQSFELSKLSTWFQELLKRVEASTSDLVIVLDDLDRLRGPAHHQAATLGWLPWNLPLNVHLVCSVAQEAEAVLALLRSRIPAGDSYVFIPPLADAASMLQSHLKDNKRLLTRQQWDVLRQRLAGQTASPLYVTLLSQQAMRWASYEALDGELHVPADTEAFVSRSLERIERQFGLAPVKKIASYLTCTSYGLREPEVIELLSSTECDGTELAPVSWLSFKKELVDGPLPSCLHRNATTADGIEPATFRSARVLLKESYVDCRSYLQWSHRCIGTYVRQRYLSDRTEAIACHAELANAFHLGFLMQKEEKLLDWEIELLYNMTKQSVDVLSQDPQQLATEILNWLRIYADTRKFVTTAAASAIVQTFALILTQRGAESADSKPHPKTTNVSPTAPSAVDHTPLPIRTANVNFKFRTSYANDDAGRRRRGRSRSRGSSGASSRDSSATSSTYATSRRSRSLTPTARRRSAQRSHSRSRRHSPSRQAELTWADRVQGKKPPPTEHRRQSQRPHLDQYAENLGSDHFIIRTELPNASAPPRTFTLTDWDAFRTLRKNNTKEYNTVIELLTSLQEDIAKTTKTIQQNSDPHLAHLLEAKASIPRALENTTTKQTLTKTSIILNQDIAKYCTELTRLQWHELCSAVDGRMRTGGKWNLLKYMLDDCETKNNQSHAIDRLLHSHKKMGGTNSSFLEEISKRHLPLNTAQPTDYPEIECETIPELDEPFTESEIREALPTSTADQPPVLTR</sequence>
<protein>
    <recommendedName>
        <fullName evidence="4">NWD1/2-like winged helix-turn-helix domain-containing protein</fullName>
    </recommendedName>
</protein>
<dbReference type="InterPro" id="IPR052752">
    <property type="entry name" value="NACHT-WD_repeat"/>
</dbReference>
<dbReference type="EMBL" id="JABSTU010000004">
    <property type="protein sequence ID" value="KAH8033893.1"/>
    <property type="molecule type" value="Genomic_DNA"/>
</dbReference>
<name>A0A9J6EIC0_RHIMP</name>
<evidence type="ECO:0000256" key="1">
    <source>
        <dbReference type="ARBA" id="ARBA00022574"/>
    </source>
</evidence>
<keyword evidence="1" id="KW-0853">WD repeat</keyword>
<feature type="compositionally biased region" description="Basic residues" evidence="3">
    <location>
        <begin position="751"/>
        <end position="768"/>
    </location>
</feature>
<gene>
    <name evidence="5" type="ORF">HPB51_017343</name>
</gene>
<evidence type="ECO:0000256" key="2">
    <source>
        <dbReference type="ARBA" id="ARBA00022737"/>
    </source>
</evidence>
<dbReference type="InterPro" id="IPR057588">
    <property type="entry name" value="NWD1/2-like_WH"/>
</dbReference>
<proteinExistence type="predicted"/>
<feature type="region of interest" description="Disordered" evidence="3">
    <location>
        <begin position="663"/>
        <end position="691"/>
    </location>
</feature>
<feature type="region of interest" description="Disordered" evidence="3">
    <location>
        <begin position="705"/>
        <end position="798"/>
    </location>
</feature>
<feature type="compositionally biased region" description="Low complexity" evidence="3">
    <location>
        <begin position="721"/>
        <end position="741"/>
    </location>
</feature>
<dbReference type="PANTHER" id="PTHR19871:SF28">
    <property type="entry name" value="AAA+ ATPASE DOMAIN-CONTAINING PROTEIN"/>
    <property type="match status" value="1"/>
</dbReference>
<dbReference type="PANTHER" id="PTHR19871">
    <property type="entry name" value="BETA TRANSDUCIN-RELATED PROTEIN"/>
    <property type="match status" value="1"/>
</dbReference>
<feature type="domain" description="NWD1/2-like winged helix-turn-helix" evidence="4">
    <location>
        <begin position="451"/>
        <end position="493"/>
    </location>
</feature>
<keyword evidence="6" id="KW-1185">Reference proteome</keyword>
<dbReference type="Pfam" id="PF25469">
    <property type="entry name" value="WHD_NWD1"/>
    <property type="match status" value="1"/>
</dbReference>
<evidence type="ECO:0000256" key="3">
    <source>
        <dbReference type="SAM" id="MobiDB-lite"/>
    </source>
</evidence>